<dbReference type="EMBL" id="QCYY01001951">
    <property type="protein sequence ID" value="ROT74022.1"/>
    <property type="molecule type" value="Genomic_DNA"/>
</dbReference>
<accession>A0A3R7N0J0</accession>
<feature type="region of interest" description="Disordered" evidence="1">
    <location>
        <begin position="28"/>
        <end position="62"/>
    </location>
</feature>
<feature type="region of interest" description="Disordered" evidence="1">
    <location>
        <begin position="309"/>
        <end position="367"/>
    </location>
</feature>
<sequence length="571" mass="60894">MSRRLWNLLEWLVPDQGGDAAAAAPTAPAALHQDAVRPGTAGRRTHTPRRPTTPTLSASGGIYQAGGQGLAATQLRSSVSYTEGCVDRRYDTGDAAKSLLEKLRTKTPAKARPDPADAASPVTNNNENEPESKNVSAGGEKRKDEAQGSVGGASEEEGSPSRAACPGGGRCPARRRRPRARTRTRRPGSRCPGSSPCRRRGAALPSGGGDKEGGPPHAAQRADVISTSDEDDETRARGQIRRKPTKTRSDYSLHLDDSALGSSSTDTPEILSDPPRGGRDGAPGILTFSTGQLSAMTSSVRDAVTSMAREAGHQHRGAELPPRSRPEPRRRAVLAVDPGERGTWCSRPLHGESRPPTTPTAGPLAAITPTSSLRSNLKHKGQLRRKRSDSGHSVTFDLPEDCDNLGGAKARFKDDAEPLSKCMKEQCNSILDSDLSTTHILSPEDVLSWPRDDSQVFTWHQPLQQNITSLSDDGQTFCLNLPPLPPPRCSPLSPQFLPSLTWSSGESGCSGGSSARGPDSGYWGTGEGAVGTGRRGVKVVTQGRELYLPYAFLHHGRLRLRIVRGKCVRAS</sequence>
<comment type="caution">
    <text evidence="2">The sequence shown here is derived from an EMBL/GenBank/DDBJ whole genome shotgun (WGS) entry which is preliminary data.</text>
</comment>
<feature type="region of interest" description="Disordered" evidence="1">
    <location>
        <begin position="508"/>
        <end position="531"/>
    </location>
</feature>
<organism evidence="2 3">
    <name type="scientific">Penaeus vannamei</name>
    <name type="common">Whiteleg shrimp</name>
    <name type="synonym">Litopenaeus vannamei</name>
    <dbReference type="NCBI Taxonomy" id="6689"/>
    <lineage>
        <taxon>Eukaryota</taxon>
        <taxon>Metazoa</taxon>
        <taxon>Ecdysozoa</taxon>
        <taxon>Arthropoda</taxon>
        <taxon>Crustacea</taxon>
        <taxon>Multicrustacea</taxon>
        <taxon>Malacostraca</taxon>
        <taxon>Eumalacostraca</taxon>
        <taxon>Eucarida</taxon>
        <taxon>Decapoda</taxon>
        <taxon>Dendrobranchiata</taxon>
        <taxon>Penaeoidea</taxon>
        <taxon>Penaeidae</taxon>
        <taxon>Penaeus</taxon>
    </lineage>
</organism>
<feature type="region of interest" description="Disordered" evidence="1">
    <location>
        <begin position="103"/>
        <end position="283"/>
    </location>
</feature>
<feature type="compositionally biased region" description="Basic and acidic residues" evidence="1">
    <location>
        <begin position="310"/>
        <end position="330"/>
    </location>
</feature>
<keyword evidence="3" id="KW-1185">Reference proteome</keyword>
<name>A0A3R7N0J0_PENVA</name>
<gene>
    <name evidence="2" type="ORF">C7M84_007495</name>
</gene>
<evidence type="ECO:0000256" key="1">
    <source>
        <dbReference type="SAM" id="MobiDB-lite"/>
    </source>
</evidence>
<protein>
    <submittedName>
        <fullName evidence="2">Uncharacterized protein</fullName>
    </submittedName>
</protein>
<evidence type="ECO:0000313" key="3">
    <source>
        <dbReference type="Proteomes" id="UP000283509"/>
    </source>
</evidence>
<evidence type="ECO:0000313" key="2">
    <source>
        <dbReference type="EMBL" id="ROT74022.1"/>
    </source>
</evidence>
<reference evidence="2 3" key="2">
    <citation type="submission" date="2019-01" db="EMBL/GenBank/DDBJ databases">
        <title>The decoding of complex shrimp genome reveals the adaptation for benthos swimmer, frequently molting mechanism and breeding impact on genome.</title>
        <authorList>
            <person name="Sun Y."/>
            <person name="Gao Y."/>
            <person name="Yu Y."/>
        </authorList>
    </citation>
    <scope>NUCLEOTIDE SEQUENCE [LARGE SCALE GENOMIC DNA]</scope>
    <source>
        <tissue evidence="2">Muscle</tissue>
    </source>
</reference>
<feature type="compositionally biased region" description="Basic and acidic residues" evidence="1">
    <location>
        <begin position="247"/>
        <end position="257"/>
    </location>
</feature>
<proteinExistence type="predicted"/>
<reference evidence="2 3" key="1">
    <citation type="submission" date="2018-04" db="EMBL/GenBank/DDBJ databases">
        <authorList>
            <person name="Zhang X."/>
            <person name="Yuan J."/>
            <person name="Li F."/>
            <person name="Xiang J."/>
        </authorList>
    </citation>
    <scope>NUCLEOTIDE SEQUENCE [LARGE SCALE GENOMIC DNA]</scope>
    <source>
        <tissue evidence="2">Muscle</tissue>
    </source>
</reference>
<dbReference type="Proteomes" id="UP000283509">
    <property type="component" value="Unassembled WGS sequence"/>
</dbReference>
<feature type="compositionally biased region" description="Basic residues" evidence="1">
    <location>
        <begin position="172"/>
        <end position="188"/>
    </location>
</feature>
<dbReference type="AlphaFoldDB" id="A0A3R7N0J0"/>